<sequence length="121" mass="12733">MPMNFIDPATLQLVSRALDAGALRHQAIAQNIANANVAGAKATRVQFEELLGDIPADLAAGRGFKADAVPVPQVVAIADRSIALDEETAALSSNSLQYQALLKALSRQLSILSLAAQEGRR</sequence>
<organism evidence="7 8">
    <name type="scientific">Roseateles saccharophilus</name>
    <name type="common">Pseudomonas saccharophila</name>
    <dbReference type="NCBI Taxonomy" id="304"/>
    <lineage>
        <taxon>Bacteria</taxon>
        <taxon>Pseudomonadati</taxon>
        <taxon>Pseudomonadota</taxon>
        <taxon>Betaproteobacteria</taxon>
        <taxon>Burkholderiales</taxon>
        <taxon>Sphaerotilaceae</taxon>
        <taxon>Roseateles</taxon>
    </lineage>
</organism>
<dbReference type="EMBL" id="JAVDXU010000001">
    <property type="protein sequence ID" value="MDR7268220.1"/>
    <property type="molecule type" value="Genomic_DNA"/>
</dbReference>
<protein>
    <recommendedName>
        <fullName evidence="3 6">Flagellar basal body rod protein FlgB</fullName>
    </recommendedName>
</protein>
<comment type="function">
    <text evidence="5 6">Structural component of flagellum, the bacterial motility apparatus. Part of the rod structure of flagellar basal body.</text>
</comment>
<keyword evidence="7" id="KW-0282">Flagellum</keyword>
<evidence type="ECO:0000256" key="1">
    <source>
        <dbReference type="ARBA" id="ARBA00004117"/>
    </source>
</evidence>
<keyword evidence="4 6" id="KW-0975">Bacterial flagellum</keyword>
<accession>A0ABU1YIZ8</accession>
<name>A0ABU1YIZ8_ROSSA</name>
<dbReference type="PIRSF" id="PIRSF002889">
    <property type="entry name" value="Rod_FlgB"/>
    <property type="match status" value="1"/>
</dbReference>
<comment type="subcellular location">
    <subcellularLocation>
        <location evidence="1 6">Bacterial flagellum basal body</location>
    </subcellularLocation>
</comment>
<dbReference type="RefSeq" id="WP_310261327.1">
    <property type="nucleotide sequence ID" value="NZ_JAVDXU010000001.1"/>
</dbReference>
<keyword evidence="7" id="KW-0969">Cilium</keyword>
<evidence type="ECO:0000256" key="2">
    <source>
        <dbReference type="ARBA" id="ARBA00009677"/>
    </source>
</evidence>
<evidence type="ECO:0000313" key="7">
    <source>
        <dbReference type="EMBL" id="MDR7268220.1"/>
    </source>
</evidence>
<keyword evidence="8" id="KW-1185">Reference proteome</keyword>
<comment type="similarity">
    <text evidence="2 6">Belongs to the flagella basal body rod proteins family.</text>
</comment>
<evidence type="ECO:0000313" key="8">
    <source>
        <dbReference type="Proteomes" id="UP001180453"/>
    </source>
</evidence>
<dbReference type="Proteomes" id="UP001180453">
    <property type="component" value="Unassembled WGS sequence"/>
</dbReference>
<gene>
    <name evidence="7" type="ORF">J2X20_000849</name>
</gene>
<keyword evidence="7" id="KW-0966">Cell projection</keyword>
<evidence type="ECO:0000256" key="5">
    <source>
        <dbReference type="ARBA" id="ARBA00024934"/>
    </source>
</evidence>
<comment type="caution">
    <text evidence="7">The sequence shown here is derived from an EMBL/GenBank/DDBJ whole genome shotgun (WGS) entry which is preliminary data.</text>
</comment>
<evidence type="ECO:0000256" key="4">
    <source>
        <dbReference type="ARBA" id="ARBA00023143"/>
    </source>
</evidence>
<evidence type="ECO:0000256" key="3">
    <source>
        <dbReference type="ARBA" id="ARBA00014376"/>
    </source>
</evidence>
<reference evidence="7 8" key="1">
    <citation type="submission" date="2023-07" db="EMBL/GenBank/DDBJ databases">
        <title>Sorghum-associated microbial communities from plants grown in Nebraska, USA.</title>
        <authorList>
            <person name="Schachtman D."/>
        </authorList>
    </citation>
    <scope>NUCLEOTIDE SEQUENCE [LARGE SCALE GENOMIC DNA]</scope>
    <source>
        <strain evidence="7 8">BE314</strain>
    </source>
</reference>
<evidence type="ECO:0000256" key="6">
    <source>
        <dbReference type="PIRNR" id="PIRNR002889"/>
    </source>
</evidence>
<proteinExistence type="inferred from homology"/>
<comment type="subunit">
    <text evidence="6">The basal body constitutes a major portion of the flagellar organelle and consists of a number of rings mounted on a central rod.</text>
</comment>
<dbReference type="InterPro" id="IPR006300">
    <property type="entry name" value="FlgB"/>
</dbReference>